<sequence>EPLDWAATRATAEKAIFVADWRGVEVARTALDAARRAISDAMELELQSRRRPRLGWVDLLNANQRLAVQMASMVDQSEAQAALHLVEIGSQTFEAEGVSARLDLAVAKAWQVVATWPRSLEGLAGWVDQFAELQEELEGDLSEARGSHDGIDMKE</sequence>
<evidence type="ECO:0000313" key="1">
    <source>
        <dbReference type="EMBL" id="CAK0867048.1"/>
    </source>
</evidence>
<protein>
    <submittedName>
        <fullName evidence="1">Uncharacterized protein</fullName>
    </submittedName>
</protein>
<keyword evidence="2" id="KW-1185">Reference proteome</keyword>
<dbReference type="Proteomes" id="UP001189429">
    <property type="component" value="Unassembled WGS sequence"/>
</dbReference>
<feature type="non-terminal residue" evidence="1">
    <location>
        <position position="1"/>
    </location>
</feature>
<accession>A0ABN9V5G1</accession>
<gene>
    <name evidence="1" type="ORF">PCOR1329_LOCUS54070</name>
</gene>
<comment type="caution">
    <text evidence="1">The sequence shown here is derived from an EMBL/GenBank/DDBJ whole genome shotgun (WGS) entry which is preliminary data.</text>
</comment>
<dbReference type="EMBL" id="CAUYUJ010016604">
    <property type="protein sequence ID" value="CAK0867048.1"/>
    <property type="molecule type" value="Genomic_DNA"/>
</dbReference>
<evidence type="ECO:0000313" key="2">
    <source>
        <dbReference type="Proteomes" id="UP001189429"/>
    </source>
</evidence>
<reference evidence="1" key="1">
    <citation type="submission" date="2023-10" db="EMBL/GenBank/DDBJ databases">
        <authorList>
            <person name="Chen Y."/>
            <person name="Shah S."/>
            <person name="Dougan E. K."/>
            <person name="Thang M."/>
            <person name="Chan C."/>
        </authorList>
    </citation>
    <scope>NUCLEOTIDE SEQUENCE [LARGE SCALE GENOMIC DNA]</scope>
</reference>
<name>A0ABN9V5G1_9DINO</name>
<organism evidence="1 2">
    <name type="scientific">Prorocentrum cordatum</name>
    <dbReference type="NCBI Taxonomy" id="2364126"/>
    <lineage>
        <taxon>Eukaryota</taxon>
        <taxon>Sar</taxon>
        <taxon>Alveolata</taxon>
        <taxon>Dinophyceae</taxon>
        <taxon>Prorocentrales</taxon>
        <taxon>Prorocentraceae</taxon>
        <taxon>Prorocentrum</taxon>
    </lineage>
</organism>
<proteinExistence type="predicted"/>